<dbReference type="RefSeq" id="WP_184065184.1">
    <property type="nucleotide sequence ID" value="NZ_JACHNZ010000005.1"/>
</dbReference>
<evidence type="ECO:0000313" key="7">
    <source>
        <dbReference type="Proteomes" id="UP000566324"/>
    </source>
</evidence>
<dbReference type="PANTHER" id="PTHR30419:SF2">
    <property type="entry name" value="LYSR FAMILY TRANSCRIPTIONAL REGULATOR"/>
    <property type="match status" value="1"/>
</dbReference>
<dbReference type="Pfam" id="PF03466">
    <property type="entry name" value="LysR_substrate"/>
    <property type="match status" value="1"/>
</dbReference>
<feature type="domain" description="HTH lysR-type" evidence="5">
    <location>
        <begin position="2"/>
        <end position="59"/>
    </location>
</feature>
<dbReference type="Proteomes" id="UP000566324">
    <property type="component" value="Unassembled WGS sequence"/>
</dbReference>
<dbReference type="SUPFAM" id="SSF46785">
    <property type="entry name" value="Winged helix' DNA-binding domain"/>
    <property type="match status" value="1"/>
</dbReference>
<name>A0A7W7AZ87_9SPHN</name>
<comment type="caution">
    <text evidence="6">The sequence shown here is derived from an EMBL/GenBank/DDBJ whole genome shotgun (WGS) entry which is preliminary data.</text>
</comment>
<gene>
    <name evidence="6" type="ORF">GGQ98_000711</name>
</gene>
<dbReference type="GO" id="GO:0005829">
    <property type="term" value="C:cytosol"/>
    <property type="evidence" value="ECO:0007669"/>
    <property type="project" value="TreeGrafter"/>
</dbReference>
<dbReference type="Pfam" id="PF00126">
    <property type="entry name" value="HTH_1"/>
    <property type="match status" value="1"/>
</dbReference>
<sequence length="295" mass="32103">MIDLLTLRLFALAAEHKSLSKTSAVANIAIAAISRRIANLEVEMGVRLFKRSQRGVELTPAGETCLIRTRNILGELTRLQGDMGDYRNGMRGRVSIWASTSAIAQFLPADLAAFSKEHPAIGLEIQEAYSAKIVSEVRGGNSDIGVILAGGETFGLLVWPYRCDRLAVVAPQAFRPGVSRVRFADLFDEHLVQMGYDTAMTRLLSAKANEAGEALRLRVAVDSFDAVCRMISAGFGIGILPLMAAASHVENSQLRLIELDEPWSVRQMLICTKSDVEPSGPTELLIDFLRAFGGK</sequence>
<dbReference type="InterPro" id="IPR036388">
    <property type="entry name" value="WH-like_DNA-bd_sf"/>
</dbReference>
<dbReference type="EMBL" id="JACHNZ010000005">
    <property type="protein sequence ID" value="MBB4631104.1"/>
    <property type="molecule type" value="Genomic_DNA"/>
</dbReference>
<dbReference type="PROSITE" id="PS50931">
    <property type="entry name" value="HTH_LYSR"/>
    <property type="match status" value="1"/>
</dbReference>
<accession>A0A7W7AZ87</accession>
<evidence type="ECO:0000256" key="3">
    <source>
        <dbReference type="ARBA" id="ARBA00023125"/>
    </source>
</evidence>
<dbReference type="InterPro" id="IPR000847">
    <property type="entry name" value="LysR_HTH_N"/>
</dbReference>
<dbReference type="Gene3D" id="3.40.190.290">
    <property type="match status" value="1"/>
</dbReference>
<evidence type="ECO:0000256" key="1">
    <source>
        <dbReference type="ARBA" id="ARBA00009437"/>
    </source>
</evidence>
<dbReference type="InterPro" id="IPR050950">
    <property type="entry name" value="HTH-type_LysR_regulators"/>
</dbReference>
<keyword evidence="4" id="KW-0804">Transcription</keyword>
<comment type="similarity">
    <text evidence="1">Belongs to the LysR transcriptional regulatory family.</text>
</comment>
<evidence type="ECO:0000259" key="5">
    <source>
        <dbReference type="PROSITE" id="PS50931"/>
    </source>
</evidence>
<organism evidence="6 7">
    <name type="scientific">Sphingosinicella soli</name>
    <dbReference type="NCBI Taxonomy" id="333708"/>
    <lineage>
        <taxon>Bacteria</taxon>
        <taxon>Pseudomonadati</taxon>
        <taxon>Pseudomonadota</taxon>
        <taxon>Alphaproteobacteria</taxon>
        <taxon>Sphingomonadales</taxon>
        <taxon>Sphingosinicellaceae</taxon>
        <taxon>Sphingosinicella</taxon>
    </lineage>
</organism>
<dbReference type="AlphaFoldDB" id="A0A7W7AZ87"/>
<dbReference type="SUPFAM" id="SSF53850">
    <property type="entry name" value="Periplasmic binding protein-like II"/>
    <property type="match status" value="1"/>
</dbReference>
<protein>
    <submittedName>
        <fullName evidence="6">DNA-binding transcriptional LysR family regulator</fullName>
    </submittedName>
</protein>
<keyword evidence="7" id="KW-1185">Reference proteome</keyword>
<keyword evidence="2" id="KW-0805">Transcription regulation</keyword>
<evidence type="ECO:0000256" key="2">
    <source>
        <dbReference type="ARBA" id="ARBA00023015"/>
    </source>
</evidence>
<dbReference type="Gene3D" id="1.10.10.10">
    <property type="entry name" value="Winged helix-like DNA-binding domain superfamily/Winged helix DNA-binding domain"/>
    <property type="match status" value="1"/>
</dbReference>
<reference evidence="6 7" key="1">
    <citation type="submission" date="2020-08" db="EMBL/GenBank/DDBJ databases">
        <title>Genomic Encyclopedia of Type Strains, Phase IV (KMG-IV): sequencing the most valuable type-strain genomes for metagenomic binning, comparative biology and taxonomic classification.</title>
        <authorList>
            <person name="Goeker M."/>
        </authorList>
    </citation>
    <scope>NUCLEOTIDE SEQUENCE [LARGE SCALE GENOMIC DNA]</scope>
    <source>
        <strain evidence="6 7">DSM 17328</strain>
    </source>
</reference>
<keyword evidence="3 6" id="KW-0238">DNA-binding</keyword>
<dbReference type="InterPro" id="IPR005119">
    <property type="entry name" value="LysR_subst-bd"/>
</dbReference>
<dbReference type="GO" id="GO:0003677">
    <property type="term" value="F:DNA binding"/>
    <property type="evidence" value="ECO:0007669"/>
    <property type="project" value="UniProtKB-KW"/>
</dbReference>
<dbReference type="PANTHER" id="PTHR30419">
    <property type="entry name" value="HTH-TYPE TRANSCRIPTIONAL REGULATOR YBHD"/>
    <property type="match status" value="1"/>
</dbReference>
<dbReference type="GO" id="GO:0003700">
    <property type="term" value="F:DNA-binding transcription factor activity"/>
    <property type="evidence" value="ECO:0007669"/>
    <property type="project" value="InterPro"/>
</dbReference>
<proteinExistence type="inferred from homology"/>
<evidence type="ECO:0000256" key="4">
    <source>
        <dbReference type="ARBA" id="ARBA00023163"/>
    </source>
</evidence>
<dbReference type="InterPro" id="IPR036390">
    <property type="entry name" value="WH_DNA-bd_sf"/>
</dbReference>
<evidence type="ECO:0000313" key="6">
    <source>
        <dbReference type="EMBL" id="MBB4631104.1"/>
    </source>
</evidence>